<dbReference type="EMBL" id="GGMR01008375">
    <property type="protein sequence ID" value="MBY20994.1"/>
    <property type="molecule type" value="Transcribed_RNA"/>
</dbReference>
<proteinExistence type="predicted"/>
<evidence type="ECO:0000313" key="2">
    <source>
        <dbReference type="EMBL" id="MBY20994.1"/>
    </source>
</evidence>
<feature type="signal peptide" evidence="1">
    <location>
        <begin position="1"/>
        <end position="20"/>
    </location>
</feature>
<organism evidence="2">
    <name type="scientific">Schizaphis graminum</name>
    <name type="common">Green bug aphid</name>
    <dbReference type="NCBI Taxonomy" id="13262"/>
    <lineage>
        <taxon>Eukaryota</taxon>
        <taxon>Metazoa</taxon>
        <taxon>Ecdysozoa</taxon>
        <taxon>Arthropoda</taxon>
        <taxon>Hexapoda</taxon>
        <taxon>Insecta</taxon>
        <taxon>Pterygota</taxon>
        <taxon>Neoptera</taxon>
        <taxon>Paraneoptera</taxon>
        <taxon>Hemiptera</taxon>
        <taxon>Sternorrhyncha</taxon>
        <taxon>Aphidomorpha</taxon>
        <taxon>Aphidoidea</taxon>
        <taxon>Aphididae</taxon>
        <taxon>Aphidini</taxon>
        <taxon>Schizaphis</taxon>
    </lineage>
</organism>
<protein>
    <submittedName>
        <fullName evidence="2">Uncharacterized protein</fullName>
    </submittedName>
</protein>
<accession>A0A2S2NV39</accession>
<evidence type="ECO:0000256" key="1">
    <source>
        <dbReference type="SAM" id="SignalP"/>
    </source>
</evidence>
<gene>
    <name evidence="2" type="ORF">g.164795</name>
</gene>
<feature type="chain" id="PRO_5015765865" evidence="1">
    <location>
        <begin position="21"/>
        <end position="255"/>
    </location>
</feature>
<dbReference type="AlphaFoldDB" id="A0A2S2NV39"/>
<sequence length="255" mass="29784">MKSLIRILILFVILYSWVAATKNRDLEICTNQQDKERPDSQFHLPMRYGEKYEVAFIQNAAAMYDGCAYMDHDWALSDTPLLHLWLEEQPSVSPVYCKDISNKNRYIFECLSNDKPTNKEEIDKGLHYMSLFEYTPDAYTQHFHKTNKLPYRCAVYVIDEFDHYDVVVIRMVLSKGRAERFDVSQCEGLSTILTNKDLLNDPAMQQNWPEGATYLFVMGDLQPKRSTTTEESSMTFYEMLNMIMGIIMPVTALRF</sequence>
<reference evidence="2" key="1">
    <citation type="submission" date="2018-04" db="EMBL/GenBank/DDBJ databases">
        <title>Transcriptome of Schizaphis graminum biotype I.</title>
        <authorList>
            <person name="Scully E.D."/>
            <person name="Geib S.M."/>
            <person name="Palmer N.A."/>
            <person name="Koch K."/>
            <person name="Bradshaw J."/>
            <person name="Heng-Moss T."/>
            <person name="Sarath G."/>
        </authorList>
    </citation>
    <scope>NUCLEOTIDE SEQUENCE</scope>
</reference>
<name>A0A2S2NV39_SCHGA</name>
<keyword evidence="1" id="KW-0732">Signal</keyword>